<feature type="chain" id="PRO_5045580770" evidence="1">
    <location>
        <begin position="29"/>
        <end position="209"/>
    </location>
</feature>
<keyword evidence="1" id="KW-0732">Signal</keyword>
<evidence type="ECO:0000313" key="3">
    <source>
        <dbReference type="EMBL" id="QUS40843.1"/>
    </source>
</evidence>
<gene>
    <name evidence="3" type="ORF">RPMA_19865</name>
</gene>
<dbReference type="InterPro" id="IPR007372">
    <property type="entry name" value="Lipid/polyisoprenoid-bd_YceI"/>
</dbReference>
<keyword evidence="4" id="KW-1185">Reference proteome</keyword>
<dbReference type="Proteomes" id="UP000682843">
    <property type="component" value="Chromosome"/>
</dbReference>
<evidence type="ECO:0000313" key="4">
    <source>
        <dbReference type="Proteomes" id="UP000682843"/>
    </source>
</evidence>
<evidence type="ECO:0000259" key="2">
    <source>
        <dbReference type="SMART" id="SM00867"/>
    </source>
</evidence>
<dbReference type="SMART" id="SM00867">
    <property type="entry name" value="YceI"/>
    <property type="match status" value="1"/>
</dbReference>
<sequence>MDLPKSFRFASISAALLAVTLVLPSAHAQQAASRDPAAVKAGNYKIDPDHTQITFSLSHLGFSEFSGQFSGASGSLKIDPAKPEASQLKVTVSAASIQTTVPELTEKLKGKEWFDTAAYPQATFNASKITPTGADTATISGDLTLHGVTKPVTLTARLVGSGINPIDKAVTVGFQAKGTIKRGDFGIKQYLPVLGDDVQLLIDAAFVLE</sequence>
<dbReference type="Gene3D" id="2.40.128.110">
    <property type="entry name" value="Lipid/polyisoprenoid-binding, YceI-like"/>
    <property type="match status" value="1"/>
</dbReference>
<reference evidence="3 4" key="1">
    <citation type="submission" date="2019-02" db="EMBL/GenBank/DDBJ databases">
        <title>Emended description of the genus Rhodopseudomonas and description of Rhodopseudomonas albus sp. nov., a non-phototrophic, heavy-metal-tolerant bacterium isolated from garden soil.</title>
        <authorList>
            <person name="Bao Z."/>
            <person name="Cao W.W."/>
            <person name="Sato Y."/>
            <person name="Nishizawa T."/>
            <person name="Zhao J."/>
            <person name="Guo Y."/>
            <person name="Ohta H."/>
        </authorList>
    </citation>
    <scope>NUCLEOTIDE SEQUENCE [LARGE SCALE GENOMIC DNA]</scope>
    <source>
        <strain evidence="3 4">SK50-23</strain>
    </source>
</reference>
<dbReference type="InterPro" id="IPR036761">
    <property type="entry name" value="TTHA0802/YceI-like_sf"/>
</dbReference>
<protein>
    <submittedName>
        <fullName evidence="3">Polyisoprenoid-binding protein</fullName>
    </submittedName>
</protein>
<dbReference type="Pfam" id="PF04264">
    <property type="entry name" value="YceI"/>
    <property type="match status" value="1"/>
</dbReference>
<dbReference type="EMBL" id="CP036498">
    <property type="protein sequence ID" value="QUS40843.1"/>
    <property type="molecule type" value="Genomic_DNA"/>
</dbReference>
<feature type="domain" description="Lipid/polyisoprenoid-binding YceI-like" evidence="2">
    <location>
        <begin position="43"/>
        <end position="207"/>
    </location>
</feature>
<dbReference type="PANTHER" id="PTHR34406">
    <property type="entry name" value="PROTEIN YCEI"/>
    <property type="match status" value="1"/>
</dbReference>
<dbReference type="PANTHER" id="PTHR34406:SF1">
    <property type="entry name" value="PROTEIN YCEI"/>
    <property type="match status" value="1"/>
</dbReference>
<organism evidence="3 4">
    <name type="scientific">Tardiphaga alba</name>
    <dbReference type="NCBI Taxonomy" id="340268"/>
    <lineage>
        <taxon>Bacteria</taxon>
        <taxon>Pseudomonadati</taxon>
        <taxon>Pseudomonadota</taxon>
        <taxon>Alphaproteobacteria</taxon>
        <taxon>Hyphomicrobiales</taxon>
        <taxon>Nitrobacteraceae</taxon>
        <taxon>Tardiphaga</taxon>
    </lineage>
</organism>
<proteinExistence type="predicted"/>
<name>A0ABX8AB12_9BRAD</name>
<dbReference type="RefSeq" id="WP_211909436.1">
    <property type="nucleotide sequence ID" value="NZ_CP036498.1"/>
</dbReference>
<accession>A0ABX8AB12</accession>
<dbReference type="SUPFAM" id="SSF101874">
    <property type="entry name" value="YceI-like"/>
    <property type="match status" value="1"/>
</dbReference>
<feature type="signal peptide" evidence="1">
    <location>
        <begin position="1"/>
        <end position="28"/>
    </location>
</feature>
<evidence type="ECO:0000256" key="1">
    <source>
        <dbReference type="SAM" id="SignalP"/>
    </source>
</evidence>